<dbReference type="EMBL" id="JAKWBL010000001">
    <property type="protein sequence ID" value="MCH5598252.1"/>
    <property type="molecule type" value="Genomic_DNA"/>
</dbReference>
<dbReference type="Proteomes" id="UP001202248">
    <property type="component" value="Unassembled WGS sequence"/>
</dbReference>
<dbReference type="RefSeq" id="WP_240827856.1">
    <property type="nucleotide sequence ID" value="NZ_JAKWBL010000001.1"/>
</dbReference>
<organism evidence="1 2">
    <name type="scientific">Niabella ginsengisoli</name>
    <dbReference type="NCBI Taxonomy" id="522298"/>
    <lineage>
        <taxon>Bacteria</taxon>
        <taxon>Pseudomonadati</taxon>
        <taxon>Bacteroidota</taxon>
        <taxon>Chitinophagia</taxon>
        <taxon>Chitinophagales</taxon>
        <taxon>Chitinophagaceae</taxon>
        <taxon>Niabella</taxon>
    </lineage>
</organism>
<accession>A0ABS9SIP5</accession>
<evidence type="ECO:0000313" key="2">
    <source>
        <dbReference type="Proteomes" id="UP001202248"/>
    </source>
</evidence>
<proteinExistence type="predicted"/>
<evidence type="ECO:0000313" key="1">
    <source>
        <dbReference type="EMBL" id="MCH5598252.1"/>
    </source>
</evidence>
<reference evidence="1 2" key="1">
    <citation type="submission" date="2022-02" db="EMBL/GenBank/DDBJ databases">
        <authorList>
            <person name="Min J."/>
        </authorList>
    </citation>
    <scope>NUCLEOTIDE SEQUENCE [LARGE SCALE GENOMIC DNA]</scope>
    <source>
        <strain evidence="1 2">GR10-1</strain>
    </source>
</reference>
<name>A0ABS9SIP5_9BACT</name>
<protein>
    <submittedName>
        <fullName evidence="1">Uncharacterized protein</fullName>
    </submittedName>
</protein>
<keyword evidence="2" id="KW-1185">Reference proteome</keyword>
<sequence length="122" mass="13694">MYQTAVRLMEVLGTEVYINFNEFGSKVDEVLKGDTTKLAASEKKQILDTVSWYDEEADKVIKKIEKLNGQKLSDLLDYLGCAAKDLPYYGYFPSSTGSDQGKKANTSFTKQKPTCVTVKAFR</sequence>
<comment type="caution">
    <text evidence="1">The sequence shown here is derived from an EMBL/GenBank/DDBJ whole genome shotgun (WGS) entry which is preliminary data.</text>
</comment>
<gene>
    <name evidence="1" type="ORF">MKP09_10195</name>
</gene>